<protein>
    <submittedName>
        <fullName evidence="5">DnaB-like helicase N-terminal domain-containing protein</fullName>
    </submittedName>
</protein>
<feature type="compositionally biased region" description="Pro residues" evidence="3">
    <location>
        <begin position="313"/>
        <end position="329"/>
    </location>
</feature>
<dbReference type="InterPro" id="IPR036185">
    <property type="entry name" value="DNA_heli_DnaB-like_N_sf"/>
</dbReference>
<dbReference type="Pfam" id="PF00772">
    <property type="entry name" value="DnaB"/>
    <property type="match status" value="2"/>
</dbReference>
<dbReference type="SUPFAM" id="SSF48024">
    <property type="entry name" value="N-terminal domain of DnaB helicase"/>
    <property type="match status" value="2"/>
</dbReference>
<accession>A0ABN3NIK2</accession>
<dbReference type="Proteomes" id="UP001499978">
    <property type="component" value="Unassembled WGS sequence"/>
</dbReference>
<keyword evidence="6" id="KW-1185">Reference proteome</keyword>
<evidence type="ECO:0000313" key="6">
    <source>
        <dbReference type="Proteomes" id="UP001499978"/>
    </source>
</evidence>
<proteinExistence type="predicted"/>
<comment type="caution">
    <text evidence="5">The sequence shown here is derived from an EMBL/GenBank/DDBJ whole genome shotgun (WGS) entry which is preliminary data.</text>
</comment>
<dbReference type="Gene3D" id="1.10.860.10">
    <property type="entry name" value="DNAb Helicase, Chain A"/>
    <property type="match status" value="2"/>
</dbReference>
<dbReference type="EMBL" id="BAAARY010000008">
    <property type="protein sequence ID" value="GAA2522492.1"/>
    <property type="molecule type" value="Genomic_DNA"/>
</dbReference>
<dbReference type="RefSeq" id="WP_344171675.1">
    <property type="nucleotide sequence ID" value="NZ_BAAARY010000008.1"/>
</dbReference>
<feature type="domain" description="DNA helicase DnaB-like N-terminal" evidence="4">
    <location>
        <begin position="170"/>
        <end position="234"/>
    </location>
</feature>
<dbReference type="InterPro" id="IPR007693">
    <property type="entry name" value="DNA_helicase_DnaB-like_N"/>
</dbReference>
<feature type="region of interest" description="Disordered" evidence="3">
    <location>
        <begin position="149"/>
        <end position="169"/>
    </location>
</feature>
<sequence>MPESSLVMRAEQALLASLLIDVSAIVVIELLDAADFGHALNRQLFTAITAARTSDPVLIGAALAAQLAASAGIPGVDEQWLTQLQDAAPDTGHALAYARIIGEAAFRRELASDAERLAGAPKGAGGRLLADALGRVTTVHAPYVASEYGDPATSAAPEAPAQATSTPDSRHDLEAELLADLVAHPEQADALVRFLHADTFTSPASRQVWTAVEALAGRGEPIDTITIEWEATNQLADRTASSDTPNPEPPAPTAVASYLIRLGRTQPHRPAVAIGRDLLANDVRADLAGRKTTSRQASTRAAAPRKAGIDPTLRPPAPPQPPHGPRPTP</sequence>
<keyword evidence="1" id="KW-0235">DNA replication</keyword>
<dbReference type="PANTHER" id="PTHR30153:SF2">
    <property type="entry name" value="REPLICATIVE DNA HELICASE"/>
    <property type="match status" value="1"/>
</dbReference>
<evidence type="ECO:0000313" key="5">
    <source>
        <dbReference type="EMBL" id="GAA2522492.1"/>
    </source>
</evidence>
<feature type="compositionally biased region" description="Low complexity" evidence="3">
    <location>
        <begin position="151"/>
        <end position="167"/>
    </location>
</feature>
<reference evidence="5 6" key="1">
    <citation type="journal article" date="2019" name="Int. J. Syst. Evol. Microbiol.">
        <title>The Global Catalogue of Microorganisms (GCM) 10K type strain sequencing project: providing services to taxonomists for standard genome sequencing and annotation.</title>
        <authorList>
            <consortium name="The Broad Institute Genomics Platform"/>
            <consortium name="The Broad Institute Genome Sequencing Center for Infectious Disease"/>
            <person name="Wu L."/>
            <person name="Ma J."/>
        </authorList>
    </citation>
    <scope>NUCLEOTIDE SEQUENCE [LARGE SCALE GENOMIC DNA]</scope>
    <source>
        <strain evidence="5 6">JCM 3367</strain>
    </source>
</reference>
<evidence type="ECO:0000256" key="2">
    <source>
        <dbReference type="ARBA" id="ARBA00023125"/>
    </source>
</evidence>
<evidence type="ECO:0000259" key="4">
    <source>
        <dbReference type="Pfam" id="PF00772"/>
    </source>
</evidence>
<evidence type="ECO:0000256" key="3">
    <source>
        <dbReference type="SAM" id="MobiDB-lite"/>
    </source>
</evidence>
<gene>
    <name evidence="5" type="ORF">GCM10010201_20620</name>
</gene>
<evidence type="ECO:0000256" key="1">
    <source>
        <dbReference type="ARBA" id="ARBA00022705"/>
    </source>
</evidence>
<organism evidence="5 6">
    <name type="scientific">Pilimelia columellifera subsp. columellifera</name>
    <dbReference type="NCBI Taxonomy" id="706583"/>
    <lineage>
        <taxon>Bacteria</taxon>
        <taxon>Bacillati</taxon>
        <taxon>Actinomycetota</taxon>
        <taxon>Actinomycetes</taxon>
        <taxon>Micromonosporales</taxon>
        <taxon>Micromonosporaceae</taxon>
        <taxon>Pilimelia</taxon>
    </lineage>
</organism>
<name>A0ABN3NIK2_9ACTN</name>
<dbReference type="InterPro" id="IPR016136">
    <property type="entry name" value="DNA_helicase_N/primase_C"/>
</dbReference>
<feature type="domain" description="DNA helicase DnaB-like N-terminal" evidence="4">
    <location>
        <begin position="9"/>
        <end position="102"/>
    </location>
</feature>
<dbReference type="PANTHER" id="PTHR30153">
    <property type="entry name" value="REPLICATIVE DNA HELICASE DNAB"/>
    <property type="match status" value="1"/>
</dbReference>
<feature type="region of interest" description="Disordered" evidence="3">
    <location>
        <begin position="288"/>
        <end position="329"/>
    </location>
</feature>
<keyword evidence="2" id="KW-0238">DNA-binding</keyword>
<feature type="compositionally biased region" description="Low complexity" evidence="3">
    <location>
        <begin position="290"/>
        <end position="305"/>
    </location>
</feature>